<accession>A0A3E4QUB8</accession>
<dbReference type="Gene3D" id="3.40.50.1010">
    <property type="entry name" value="5'-nuclease"/>
    <property type="match status" value="1"/>
</dbReference>
<evidence type="ECO:0000259" key="5">
    <source>
        <dbReference type="Pfam" id="PF01850"/>
    </source>
</evidence>
<comment type="caution">
    <text evidence="6">The sequence shown here is derived from an EMBL/GenBank/DDBJ whole genome shotgun (WGS) entry which is preliminary data.</text>
</comment>
<evidence type="ECO:0000256" key="4">
    <source>
        <dbReference type="ARBA" id="ARBA00022842"/>
    </source>
</evidence>
<evidence type="ECO:0000256" key="3">
    <source>
        <dbReference type="ARBA" id="ARBA00022801"/>
    </source>
</evidence>
<protein>
    <submittedName>
        <fullName evidence="6">PIN domain-containing protein</fullName>
    </submittedName>
</protein>
<dbReference type="CDD" id="cd09854">
    <property type="entry name" value="PIN_VapC-like"/>
    <property type="match status" value="1"/>
</dbReference>
<dbReference type="AlphaFoldDB" id="A0A3E4QUB8"/>
<organism evidence="6 7">
    <name type="scientific">Collinsella tanakaei</name>
    <dbReference type="NCBI Taxonomy" id="626935"/>
    <lineage>
        <taxon>Bacteria</taxon>
        <taxon>Bacillati</taxon>
        <taxon>Actinomycetota</taxon>
        <taxon>Coriobacteriia</taxon>
        <taxon>Coriobacteriales</taxon>
        <taxon>Coriobacteriaceae</taxon>
        <taxon>Collinsella</taxon>
    </lineage>
</organism>
<dbReference type="GO" id="GO:0016787">
    <property type="term" value="F:hydrolase activity"/>
    <property type="evidence" value="ECO:0007669"/>
    <property type="project" value="UniProtKB-KW"/>
</dbReference>
<name>A0A3E4QUB8_9ACTN</name>
<dbReference type="RefSeq" id="WP_117679461.1">
    <property type="nucleotide sequence ID" value="NZ_CATVZY010000015.1"/>
</dbReference>
<evidence type="ECO:0000256" key="1">
    <source>
        <dbReference type="ARBA" id="ARBA00022722"/>
    </source>
</evidence>
<keyword evidence="1" id="KW-0540">Nuclease</keyword>
<feature type="domain" description="PIN" evidence="5">
    <location>
        <begin position="8"/>
        <end position="145"/>
    </location>
</feature>
<evidence type="ECO:0000313" key="6">
    <source>
        <dbReference type="EMBL" id="RGL10394.1"/>
    </source>
</evidence>
<dbReference type="EMBL" id="QSRJ01000005">
    <property type="protein sequence ID" value="RGL10394.1"/>
    <property type="molecule type" value="Genomic_DNA"/>
</dbReference>
<dbReference type="SUPFAM" id="SSF88723">
    <property type="entry name" value="PIN domain-like"/>
    <property type="match status" value="1"/>
</dbReference>
<proteinExistence type="predicted"/>
<dbReference type="GO" id="GO:0046872">
    <property type="term" value="F:metal ion binding"/>
    <property type="evidence" value="ECO:0007669"/>
    <property type="project" value="UniProtKB-KW"/>
</dbReference>
<keyword evidence="2" id="KW-0479">Metal-binding</keyword>
<dbReference type="Proteomes" id="UP000260943">
    <property type="component" value="Unassembled WGS sequence"/>
</dbReference>
<reference evidence="6 7" key="1">
    <citation type="submission" date="2018-08" db="EMBL/GenBank/DDBJ databases">
        <title>A genome reference for cultivated species of the human gut microbiota.</title>
        <authorList>
            <person name="Zou Y."/>
            <person name="Xue W."/>
            <person name="Luo G."/>
        </authorList>
    </citation>
    <scope>NUCLEOTIDE SEQUENCE [LARGE SCALE GENOMIC DNA]</scope>
    <source>
        <strain evidence="6 7">TF08-14</strain>
    </source>
</reference>
<evidence type="ECO:0000313" key="7">
    <source>
        <dbReference type="Proteomes" id="UP000260943"/>
    </source>
</evidence>
<keyword evidence="4" id="KW-0460">Magnesium</keyword>
<dbReference type="InterPro" id="IPR029060">
    <property type="entry name" value="PIN-like_dom_sf"/>
</dbReference>
<sequence length="164" mass="18174">MSHQISLLIDTNVWMDYYDASRTGSKAAFELINNALEHGAELVYTVPSSKDVFYLIGRAYKGVLRAVNQERSSEDLAAVAREMAWGCVRNMSEIATAVGCDGRDVWIAEKQKRLHPDYEDNLIIAASIRLGATLLVTNDEGLLRHAPVSALSVEDALKYLDTLE</sequence>
<evidence type="ECO:0000256" key="2">
    <source>
        <dbReference type="ARBA" id="ARBA00022723"/>
    </source>
</evidence>
<gene>
    <name evidence="6" type="ORF">DXC81_04995</name>
</gene>
<dbReference type="GO" id="GO:0004518">
    <property type="term" value="F:nuclease activity"/>
    <property type="evidence" value="ECO:0007669"/>
    <property type="project" value="UniProtKB-KW"/>
</dbReference>
<dbReference type="InterPro" id="IPR002716">
    <property type="entry name" value="PIN_dom"/>
</dbReference>
<dbReference type="Pfam" id="PF01850">
    <property type="entry name" value="PIN"/>
    <property type="match status" value="1"/>
</dbReference>
<keyword evidence="3" id="KW-0378">Hydrolase</keyword>